<dbReference type="Proteomes" id="UP001208690">
    <property type="component" value="Unassembled WGS sequence"/>
</dbReference>
<proteinExistence type="predicted"/>
<dbReference type="RefSeq" id="WP_263846163.1">
    <property type="nucleotide sequence ID" value="NZ_JALIEB010000023.1"/>
</dbReference>
<dbReference type="SUPFAM" id="SSF53756">
    <property type="entry name" value="UDP-Glycosyltransferase/glycogen phosphorylase"/>
    <property type="match status" value="1"/>
</dbReference>
<dbReference type="Pfam" id="PF13439">
    <property type="entry name" value="Glyco_transf_4"/>
    <property type="match status" value="1"/>
</dbReference>
<dbReference type="InterPro" id="IPR028098">
    <property type="entry name" value="Glyco_trans_4-like_N"/>
</dbReference>
<dbReference type="EMBL" id="JALIEB010000023">
    <property type="protein sequence ID" value="MCV3273958.1"/>
    <property type="molecule type" value="Genomic_DNA"/>
</dbReference>
<dbReference type="GO" id="GO:0016757">
    <property type="term" value="F:glycosyltransferase activity"/>
    <property type="evidence" value="ECO:0007669"/>
    <property type="project" value="UniProtKB-KW"/>
</dbReference>
<name>A0ABT3BK55_9RHOB</name>
<feature type="domain" description="Glycosyl transferase family 1" evidence="1">
    <location>
        <begin position="202"/>
        <end position="340"/>
    </location>
</feature>
<evidence type="ECO:0000313" key="4">
    <source>
        <dbReference type="Proteomes" id="UP001208690"/>
    </source>
</evidence>
<gene>
    <name evidence="3" type="ORF">MUB52_21190</name>
</gene>
<protein>
    <submittedName>
        <fullName evidence="3">Glycosyltransferase</fullName>
        <ecNumber evidence="3">2.4.-.-</ecNumber>
    </submittedName>
</protein>
<keyword evidence="3" id="KW-0328">Glycosyltransferase</keyword>
<dbReference type="InterPro" id="IPR001296">
    <property type="entry name" value="Glyco_trans_1"/>
</dbReference>
<evidence type="ECO:0000313" key="3">
    <source>
        <dbReference type="EMBL" id="MCV3273958.1"/>
    </source>
</evidence>
<dbReference type="PANTHER" id="PTHR45947:SF3">
    <property type="entry name" value="SULFOQUINOVOSYL TRANSFERASE SQD2"/>
    <property type="match status" value="1"/>
</dbReference>
<evidence type="ECO:0000259" key="1">
    <source>
        <dbReference type="Pfam" id="PF00534"/>
    </source>
</evidence>
<dbReference type="PANTHER" id="PTHR45947">
    <property type="entry name" value="SULFOQUINOVOSYL TRANSFERASE SQD2"/>
    <property type="match status" value="1"/>
</dbReference>
<organism evidence="3 4">
    <name type="scientific">Roseobacter sinensis</name>
    <dbReference type="NCBI Taxonomy" id="2931391"/>
    <lineage>
        <taxon>Bacteria</taxon>
        <taxon>Pseudomonadati</taxon>
        <taxon>Pseudomonadota</taxon>
        <taxon>Alphaproteobacteria</taxon>
        <taxon>Rhodobacterales</taxon>
        <taxon>Roseobacteraceae</taxon>
        <taxon>Roseobacter</taxon>
    </lineage>
</organism>
<reference evidence="3 4" key="1">
    <citation type="submission" date="2022-04" db="EMBL/GenBank/DDBJ databases">
        <title>Roseobacter sp. WL0113 is a bacterium isolated from neritic sediment.</title>
        <authorList>
            <person name="Wang L."/>
            <person name="He W."/>
            <person name="Zhang D.-F."/>
        </authorList>
    </citation>
    <scope>NUCLEOTIDE SEQUENCE [LARGE SCALE GENOMIC DNA]</scope>
    <source>
        <strain evidence="3 4">WL0113</strain>
    </source>
</reference>
<evidence type="ECO:0000259" key="2">
    <source>
        <dbReference type="Pfam" id="PF13439"/>
    </source>
</evidence>
<dbReference type="EC" id="2.4.-.-" evidence="3"/>
<sequence length="383" mass="41990">MSQLPPSKPADLKVAIVHYWLVGMRGGEKVLEALCEMFPRATIYTHVCDPAKISAPLRRHRIELTRIGRLPFATRLYQSYLPLMPRALEELDLSGYDLVLSSEAGPAKGVIAPPGVPHLCYCHSPMRYIWDQYHVYRAGAGVLTRAAMPLLAHRMRIWDVTSAARVDDFIANSAHVAKRIEKYWRRPATVVHPPVDLPEPFAPKDPEAFYLLAGELASYKRPELAVAAFTRMGKPLVVAGGPASAERHLRKIAGPTISFRGRVDDATFRDLMARCKALIFPGEEDFGMIPVEVMGAGRPVIALGRGGALETGVPGETGLFFDAPTVESLVAAVTQFEAQGLDRLDPAALRAHAAQFDRAAFQRGIAARLERFGLSWAPPARAS</sequence>
<keyword evidence="3" id="KW-0808">Transferase</keyword>
<keyword evidence="4" id="KW-1185">Reference proteome</keyword>
<comment type="caution">
    <text evidence="3">The sequence shown here is derived from an EMBL/GenBank/DDBJ whole genome shotgun (WGS) entry which is preliminary data.</text>
</comment>
<dbReference type="Gene3D" id="3.40.50.2000">
    <property type="entry name" value="Glycogen Phosphorylase B"/>
    <property type="match status" value="2"/>
</dbReference>
<dbReference type="Pfam" id="PF00534">
    <property type="entry name" value="Glycos_transf_1"/>
    <property type="match status" value="1"/>
</dbReference>
<accession>A0ABT3BK55</accession>
<dbReference type="InterPro" id="IPR050194">
    <property type="entry name" value="Glycosyltransferase_grp1"/>
</dbReference>
<feature type="domain" description="Glycosyltransferase subfamily 4-like N-terminal" evidence="2">
    <location>
        <begin position="25"/>
        <end position="197"/>
    </location>
</feature>